<dbReference type="GO" id="GO:0005829">
    <property type="term" value="C:cytosol"/>
    <property type="evidence" value="ECO:0007669"/>
    <property type="project" value="TreeGrafter"/>
</dbReference>
<keyword evidence="4" id="KW-0145">Chemotaxis</keyword>
<dbReference type="InterPro" id="IPR002545">
    <property type="entry name" value="CheW-lke_dom"/>
</dbReference>
<evidence type="ECO:0000256" key="4">
    <source>
        <dbReference type="ARBA" id="ARBA00022500"/>
    </source>
</evidence>
<evidence type="ECO:0000256" key="1">
    <source>
        <dbReference type="ARBA" id="ARBA00004496"/>
    </source>
</evidence>
<dbReference type="GO" id="GO:0006935">
    <property type="term" value="P:chemotaxis"/>
    <property type="evidence" value="ECO:0007669"/>
    <property type="project" value="UniProtKB-KW"/>
</dbReference>
<proteinExistence type="predicted"/>
<accession>A0A1E3X372</accession>
<feature type="domain" description="CheW-like" evidence="5">
    <location>
        <begin position="14"/>
        <end position="154"/>
    </location>
</feature>
<reference evidence="6 7" key="1">
    <citation type="submission" date="2016-07" db="EMBL/GenBank/DDBJ databases">
        <title>Draft genome of Scalindua rubra, obtained from a brine-seawater interface in the Red Sea, sheds light on salt adaptation in anammox bacteria.</title>
        <authorList>
            <person name="Speth D.R."/>
            <person name="Lagkouvardos I."/>
            <person name="Wang Y."/>
            <person name="Qian P.-Y."/>
            <person name="Dutilh B.E."/>
            <person name="Jetten M.S."/>
        </authorList>
    </citation>
    <scope>NUCLEOTIDE SEQUENCE [LARGE SCALE GENOMIC DNA]</scope>
    <source>
        <strain evidence="6">BSI-1</strain>
    </source>
</reference>
<evidence type="ECO:0000256" key="2">
    <source>
        <dbReference type="ARBA" id="ARBA00021483"/>
    </source>
</evidence>
<dbReference type="SUPFAM" id="SSF50341">
    <property type="entry name" value="CheW-like"/>
    <property type="match status" value="1"/>
</dbReference>
<keyword evidence="3" id="KW-0963">Cytoplasm</keyword>
<dbReference type="InterPro" id="IPR036061">
    <property type="entry name" value="CheW-like_dom_sf"/>
</dbReference>
<dbReference type="Pfam" id="PF01584">
    <property type="entry name" value="CheW"/>
    <property type="match status" value="1"/>
</dbReference>
<dbReference type="Gene3D" id="2.30.30.40">
    <property type="entry name" value="SH3 Domains"/>
    <property type="match status" value="1"/>
</dbReference>
<evidence type="ECO:0000259" key="5">
    <source>
        <dbReference type="PROSITE" id="PS50851"/>
    </source>
</evidence>
<sequence>MEASAEKRDMSIYEDKYLTFFLGEEEYSIEILKVREIIGVMTITTVPQTPDYMKGVINLRGKVIPIIDLRLKFSMAEAERTQETCIIVVEVNNTLIGIIVDSVSEVLDIKGTEIEDAPSFGHGIDTNFIKGLGKTKGKIIILLDIAKVLTSEELDMVEQVAVE</sequence>
<dbReference type="GO" id="GO:0007165">
    <property type="term" value="P:signal transduction"/>
    <property type="evidence" value="ECO:0007669"/>
    <property type="project" value="InterPro"/>
</dbReference>
<dbReference type="PATRIC" id="fig|1872076.5.peg.5782"/>
<dbReference type="Proteomes" id="UP000094056">
    <property type="component" value="Unassembled WGS sequence"/>
</dbReference>
<evidence type="ECO:0000313" key="7">
    <source>
        <dbReference type="Proteomes" id="UP000094056"/>
    </source>
</evidence>
<dbReference type="EMBL" id="MAYW01000289">
    <property type="protein sequence ID" value="ODS30075.1"/>
    <property type="molecule type" value="Genomic_DNA"/>
</dbReference>
<dbReference type="Gene3D" id="2.40.50.180">
    <property type="entry name" value="CheA-289, Domain 4"/>
    <property type="match status" value="1"/>
</dbReference>
<dbReference type="InterPro" id="IPR039315">
    <property type="entry name" value="CheW"/>
</dbReference>
<name>A0A1E3X372_9BACT</name>
<dbReference type="PROSITE" id="PS50851">
    <property type="entry name" value="CHEW"/>
    <property type="match status" value="1"/>
</dbReference>
<evidence type="ECO:0000313" key="6">
    <source>
        <dbReference type="EMBL" id="ODS30075.1"/>
    </source>
</evidence>
<dbReference type="CDD" id="cd00732">
    <property type="entry name" value="CheW"/>
    <property type="match status" value="1"/>
</dbReference>
<dbReference type="AlphaFoldDB" id="A0A1E3X372"/>
<dbReference type="SMART" id="SM00260">
    <property type="entry name" value="CheW"/>
    <property type="match status" value="1"/>
</dbReference>
<comment type="subcellular location">
    <subcellularLocation>
        <location evidence="1">Cytoplasm</location>
    </subcellularLocation>
</comment>
<dbReference type="PANTHER" id="PTHR22617">
    <property type="entry name" value="CHEMOTAXIS SENSOR HISTIDINE KINASE-RELATED"/>
    <property type="match status" value="1"/>
</dbReference>
<organism evidence="6 7">
    <name type="scientific">Candidatus Scalindua rubra</name>
    <dbReference type="NCBI Taxonomy" id="1872076"/>
    <lineage>
        <taxon>Bacteria</taxon>
        <taxon>Pseudomonadati</taxon>
        <taxon>Planctomycetota</taxon>
        <taxon>Candidatus Brocadiia</taxon>
        <taxon>Candidatus Brocadiales</taxon>
        <taxon>Candidatus Scalinduaceae</taxon>
        <taxon>Candidatus Scalindua</taxon>
    </lineage>
</organism>
<evidence type="ECO:0000256" key="3">
    <source>
        <dbReference type="ARBA" id="ARBA00022490"/>
    </source>
</evidence>
<dbReference type="FunFam" id="2.40.50.180:FF:000002">
    <property type="entry name" value="Chemotaxis protein CheW"/>
    <property type="match status" value="1"/>
</dbReference>
<gene>
    <name evidence="6" type="primary">cheW_5</name>
    <name evidence="6" type="ORF">SCARUB_04817</name>
</gene>
<dbReference type="PANTHER" id="PTHR22617:SF41">
    <property type="entry name" value="CHEMOTAXIS SIGNAL TRANSDUCTION SYSTEM ADAPTOR PROTEIN CHEW"/>
    <property type="match status" value="1"/>
</dbReference>
<protein>
    <recommendedName>
        <fullName evidence="2">Chemotaxis protein CheW</fullName>
    </recommendedName>
</protein>
<comment type="caution">
    <text evidence="6">The sequence shown here is derived from an EMBL/GenBank/DDBJ whole genome shotgun (WGS) entry which is preliminary data.</text>
</comment>